<dbReference type="AlphaFoldDB" id="A0A4V5P8X3"/>
<feature type="non-terminal residue" evidence="2">
    <location>
        <position position="1"/>
    </location>
</feature>
<sequence length="194" mass="21469">HHYSTFFIGCCDRRNCLKNMASTHIQKADQDSTALSARTAELQGHGLSLLSSFCLRRTEHSSHPEPLLPGSGPPSSGRGGPGSSMGRGGGGHGGNWPHHTQRLVRPVPTEARIFASASWRWGVEAPAGDIIRWSIRVGGCASFLRKYSTSHSLDVTAGRQRSFQVRITWKRRPLHNTSSFMFHQDETQIQREVK</sequence>
<evidence type="ECO:0000313" key="2">
    <source>
        <dbReference type="EMBL" id="TKC45390.1"/>
    </source>
</evidence>
<feature type="compositionally biased region" description="Low complexity" evidence="1">
    <location>
        <begin position="64"/>
        <end position="76"/>
    </location>
</feature>
<organism evidence="2 3">
    <name type="scientific">Monodon monoceros</name>
    <name type="common">Narwhal</name>
    <name type="synonym">Ceratodon monodon</name>
    <dbReference type="NCBI Taxonomy" id="40151"/>
    <lineage>
        <taxon>Eukaryota</taxon>
        <taxon>Metazoa</taxon>
        <taxon>Chordata</taxon>
        <taxon>Craniata</taxon>
        <taxon>Vertebrata</taxon>
        <taxon>Euteleostomi</taxon>
        <taxon>Mammalia</taxon>
        <taxon>Eutheria</taxon>
        <taxon>Laurasiatheria</taxon>
        <taxon>Artiodactyla</taxon>
        <taxon>Whippomorpha</taxon>
        <taxon>Cetacea</taxon>
        <taxon>Odontoceti</taxon>
        <taxon>Monodontidae</taxon>
        <taxon>Monodon</taxon>
    </lineage>
</organism>
<feature type="compositionally biased region" description="Gly residues" evidence="1">
    <location>
        <begin position="77"/>
        <end position="94"/>
    </location>
</feature>
<accession>A0A4V5P8X3</accession>
<evidence type="ECO:0000256" key="1">
    <source>
        <dbReference type="SAM" id="MobiDB-lite"/>
    </source>
</evidence>
<proteinExistence type="predicted"/>
<reference evidence="3" key="1">
    <citation type="journal article" date="2019" name="IScience">
        <title>Narwhal Genome Reveals Long-Term Low Genetic Diversity despite Current Large Abundance Size.</title>
        <authorList>
            <person name="Westbury M.V."/>
            <person name="Petersen B."/>
            <person name="Garde E."/>
            <person name="Heide-Jorgensen M.P."/>
            <person name="Lorenzen E.D."/>
        </authorList>
    </citation>
    <scope>NUCLEOTIDE SEQUENCE [LARGE SCALE GENOMIC DNA]</scope>
</reference>
<protein>
    <submittedName>
        <fullName evidence="2">Uncharacterized protein</fullName>
    </submittedName>
</protein>
<evidence type="ECO:0000313" key="3">
    <source>
        <dbReference type="Proteomes" id="UP000308365"/>
    </source>
</evidence>
<gene>
    <name evidence="2" type="ORF">EI555_007815</name>
</gene>
<name>A0A4V5P8X3_MONMO</name>
<dbReference type="EMBL" id="RWIC01000330">
    <property type="protein sequence ID" value="TKC45390.1"/>
    <property type="molecule type" value="Genomic_DNA"/>
</dbReference>
<dbReference type="Proteomes" id="UP000308365">
    <property type="component" value="Unassembled WGS sequence"/>
</dbReference>
<feature type="region of interest" description="Disordered" evidence="1">
    <location>
        <begin position="60"/>
        <end position="100"/>
    </location>
</feature>
<comment type="caution">
    <text evidence="2">The sequence shown here is derived from an EMBL/GenBank/DDBJ whole genome shotgun (WGS) entry which is preliminary data.</text>
</comment>